<name>A0A1W1EIH8_9ZZZZ</name>
<dbReference type="AlphaFoldDB" id="A0A1W1EIH8"/>
<organism evidence="1">
    <name type="scientific">hydrothermal vent metagenome</name>
    <dbReference type="NCBI Taxonomy" id="652676"/>
    <lineage>
        <taxon>unclassified sequences</taxon>
        <taxon>metagenomes</taxon>
        <taxon>ecological metagenomes</taxon>
    </lineage>
</organism>
<reference evidence="1" key="1">
    <citation type="submission" date="2016-10" db="EMBL/GenBank/DDBJ databases">
        <authorList>
            <person name="de Groot N.N."/>
        </authorList>
    </citation>
    <scope>NUCLEOTIDE SEQUENCE</scope>
</reference>
<proteinExistence type="predicted"/>
<dbReference type="EMBL" id="FRYL01000012">
    <property type="protein sequence ID" value="SHO80602.1"/>
    <property type="molecule type" value="Genomic_DNA"/>
</dbReference>
<protein>
    <submittedName>
        <fullName evidence="1">Uncharacterized protein</fullName>
    </submittedName>
</protein>
<sequence length="253" mass="30044">MNELERIEALEREIKKLKGLNTQGIPTFSFSKIRDKELKEFLSIKKAISYDIFDSWFNNNVKIDKEIEEFLIELIDENRLFIDSYNEEDLKVHFIIPLLNKIRFKSIEHNIRDFYENKIVYKTDRFIFGGTTDFVVAKGLFETEKPYFFIQEFKKAEDFSNPRPQLLAELISAVELNNETSMRGAYIIGAIWNFVILEKLGKDKYQYFVSENFDSSKIDDLKGIYRNLMFVKEEIIEMIKNDKETDAKRKSTK</sequence>
<accession>A0A1W1EIH8</accession>
<gene>
    <name evidence="1" type="ORF">MNB_SV-15-121</name>
</gene>
<evidence type="ECO:0000313" key="1">
    <source>
        <dbReference type="EMBL" id="SHO80602.1"/>
    </source>
</evidence>